<evidence type="ECO:0000256" key="3">
    <source>
        <dbReference type="ARBA" id="ARBA00022806"/>
    </source>
</evidence>
<evidence type="ECO:0000313" key="7">
    <source>
        <dbReference type="Proteomes" id="UP000694701"/>
    </source>
</evidence>
<proteinExistence type="predicted"/>
<evidence type="ECO:0000259" key="5">
    <source>
        <dbReference type="Pfam" id="PF26026"/>
    </source>
</evidence>
<evidence type="ECO:0000256" key="1">
    <source>
        <dbReference type="ARBA" id="ARBA00012552"/>
    </source>
</evidence>
<evidence type="ECO:0000256" key="2">
    <source>
        <dbReference type="ARBA" id="ARBA00022801"/>
    </source>
</evidence>
<organism evidence="6 7">
    <name type="scientific">Cyprinus carpio</name>
    <name type="common">Common carp</name>
    <dbReference type="NCBI Taxonomy" id="7962"/>
    <lineage>
        <taxon>Eukaryota</taxon>
        <taxon>Metazoa</taxon>
        <taxon>Chordata</taxon>
        <taxon>Craniata</taxon>
        <taxon>Vertebrata</taxon>
        <taxon>Euteleostomi</taxon>
        <taxon>Actinopterygii</taxon>
        <taxon>Neopterygii</taxon>
        <taxon>Teleostei</taxon>
        <taxon>Ostariophysi</taxon>
        <taxon>Cypriniformes</taxon>
        <taxon>Cyprinidae</taxon>
        <taxon>Cyprininae</taxon>
        <taxon>Cyprinus</taxon>
    </lineage>
</organism>
<dbReference type="AlphaFoldDB" id="A0A8C2FYM0"/>
<dbReference type="Proteomes" id="UP000694701">
    <property type="component" value="Unplaced"/>
</dbReference>
<dbReference type="Ensembl" id="ENSCCRT00020068346.1">
    <property type="protein sequence ID" value="ENSCCRP00020062076.1"/>
    <property type="gene ID" value="ENSCCRG00020029281.1"/>
</dbReference>
<sequence length="104" mass="11776">MSTHDNKIIYLSPFSLLFFGGDISIQRDQDQETVTVDVWIMFQSPAHTAHLVKDLREELDVLLEEKIKSPHPVVWNDRGSKNCAVLSAIIDLLTTEETPAGDRQ</sequence>
<feature type="domain" description="RNA helicase C-terminal" evidence="5">
    <location>
        <begin position="33"/>
        <end position="95"/>
    </location>
</feature>
<dbReference type="InterPro" id="IPR059023">
    <property type="entry name" value="RNA_hel_CTD"/>
</dbReference>
<comment type="catalytic activity">
    <reaction evidence="4">
        <text>ATP + H2O = ADP + phosphate + H(+)</text>
        <dbReference type="Rhea" id="RHEA:13065"/>
        <dbReference type="ChEBI" id="CHEBI:15377"/>
        <dbReference type="ChEBI" id="CHEBI:15378"/>
        <dbReference type="ChEBI" id="CHEBI:30616"/>
        <dbReference type="ChEBI" id="CHEBI:43474"/>
        <dbReference type="ChEBI" id="CHEBI:456216"/>
        <dbReference type="EC" id="3.6.4.13"/>
    </reaction>
</comment>
<keyword evidence="3" id="KW-0547">Nucleotide-binding</keyword>
<protein>
    <recommendedName>
        <fullName evidence="1">RNA helicase</fullName>
        <ecNumber evidence="1">3.6.4.13</ecNumber>
    </recommendedName>
</protein>
<accession>A0A8C2FYM0</accession>
<evidence type="ECO:0000256" key="4">
    <source>
        <dbReference type="ARBA" id="ARBA00047984"/>
    </source>
</evidence>
<keyword evidence="3" id="KW-0347">Helicase</keyword>
<dbReference type="EC" id="3.6.4.13" evidence="1"/>
<keyword evidence="3" id="KW-0067">ATP-binding</keyword>
<evidence type="ECO:0000313" key="6">
    <source>
        <dbReference type="Ensembl" id="ENSCCRP00020062076.1"/>
    </source>
</evidence>
<keyword evidence="2" id="KW-0378">Hydrolase</keyword>
<dbReference type="Pfam" id="PF26026">
    <property type="entry name" value="RNA_hel_CTD"/>
    <property type="match status" value="1"/>
</dbReference>
<reference evidence="6" key="1">
    <citation type="submission" date="2025-08" db="UniProtKB">
        <authorList>
            <consortium name="Ensembl"/>
        </authorList>
    </citation>
    <scope>IDENTIFICATION</scope>
</reference>
<name>A0A8C2FYM0_CYPCA</name>